<accession>A0A195DD39</accession>
<proteinExistence type="predicted"/>
<dbReference type="Proteomes" id="UP000078492">
    <property type="component" value="Unassembled WGS sequence"/>
</dbReference>
<dbReference type="AlphaFoldDB" id="A0A195DD39"/>
<organism evidence="1 2">
    <name type="scientific">Trachymyrmex cornetzi</name>
    <dbReference type="NCBI Taxonomy" id="471704"/>
    <lineage>
        <taxon>Eukaryota</taxon>
        <taxon>Metazoa</taxon>
        <taxon>Ecdysozoa</taxon>
        <taxon>Arthropoda</taxon>
        <taxon>Hexapoda</taxon>
        <taxon>Insecta</taxon>
        <taxon>Pterygota</taxon>
        <taxon>Neoptera</taxon>
        <taxon>Endopterygota</taxon>
        <taxon>Hymenoptera</taxon>
        <taxon>Apocrita</taxon>
        <taxon>Aculeata</taxon>
        <taxon>Formicoidea</taxon>
        <taxon>Formicidae</taxon>
        <taxon>Myrmicinae</taxon>
        <taxon>Trachymyrmex</taxon>
    </lineage>
</organism>
<feature type="non-terminal residue" evidence="1">
    <location>
        <position position="1"/>
    </location>
</feature>
<keyword evidence="2" id="KW-1185">Reference proteome</keyword>
<sequence length="345" mass="38283">GEFTRDRIDSTRISRHLKNIQIGIVSGFAIFRSSTPNKLQRGYSSLLAVRLFSVFCPSAPKASDHTGYRVPTEAARVPIMADLDSGSIVSASGMRREDEWSLATGLALTKYDHGEVYRAKDPSLSRYSFSRRQLQCVFTYSLRWWPVYASIFTTVICGPPPLSFGNNYRTFPLRLTLRHNTGTHHFVSYWFGKPDNAARDVQDRCVYAAASSPIGTGKRRQLFLLIIIGRKSTPPPRAWVGKRLSSRRSGVKPEAGAAPQAIPAIQFLNTSLSPVSILLSNATSPRRNRVDGRQCCNDGELASLRYHGGMSDTIVRRAATGPRNSRIARPPRGLKRNFVAGLRDA</sequence>
<gene>
    <name evidence="1" type="ORF">ALC57_17541</name>
</gene>
<name>A0A195DD39_9HYME</name>
<reference evidence="1 2" key="1">
    <citation type="submission" date="2015-09" db="EMBL/GenBank/DDBJ databases">
        <title>Trachymyrmex cornetzi WGS genome.</title>
        <authorList>
            <person name="Nygaard S."/>
            <person name="Hu H."/>
            <person name="Boomsma J."/>
            <person name="Zhang G."/>
        </authorList>
    </citation>
    <scope>NUCLEOTIDE SEQUENCE [LARGE SCALE GENOMIC DNA]</scope>
    <source>
        <strain evidence="1">Tcor2-1</strain>
        <tissue evidence="1">Whole body</tissue>
    </source>
</reference>
<protein>
    <submittedName>
        <fullName evidence="1">Uncharacterized protein</fullName>
    </submittedName>
</protein>
<evidence type="ECO:0000313" key="1">
    <source>
        <dbReference type="EMBL" id="KYN10354.1"/>
    </source>
</evidence>
<evidence type="ECO:0000313" key="2">
    <source>
        <dbReference type="Proteomes" id="UP000078492"/>
    </source>
</evidence>
<dbReference type="EMBL" id="KQ981010">
    <property type="protein sequence ID" value="KYN10354.1"/>
    <property type="molecule type" value="Genomic_DNA"/>
</dbReference>